<accession>A0ABW4U3Z9</accession>
<dbReference type="InterPro" id="IPR012340">
    <property type="entry name" value="NA-bd_OB-fold"/>
</dbReference>
<keyword evidence="3" id="KW-1185">Reference proteome</keyword>
<evidence type="ECO:0000313" key="2">
    <source>
        <dbReference type="EMBL" id="MFD1981576.1"/>
    </source>
</evidence>
<sequence>MVARDNGAPAVRTTDGTLLPVGSAFSVADGKKVHYGFRPEHLSVCAPGKGIAALIGVAEPMGSETQVHLTIGGEPAVAVFRERISARPGETLFVEPDIAKLNLFDAESGRSLQT</sequence>
<dbReference type="EMBL" id="JBHUGZ010000001">
    <property type="protein sequence ID" value="MFD1981576.1"/>
    <property type="molecule type" value="Genomic_DNA"/>
</dbReference>
<name>A0ABW4U3Z9_9HYPH</name>
<organism evidence="2 3">
    <name type="scientific">Mesorhizobium newzealandense</name>
    <dbReference type="NCBI Taxonomy" id="1300302"/>
    <lineage>
        <taxon>Bacteria</taxon>
        <taxon>Pseudomonadati</taxon>
        <taxon>Pseudomonadota</taxon>
        <taxon>Alphaproteobacteria</taxon>
        <taxon>Hyphomicrobiales</taxon>
        <taxon>Phyllobacteriaceae</taxon>
        <taxon>Mesorhizobium</taxon>
    </lineage>
</organism>
<dbReference type="Gene3D" id="2.40.50.140">
    <property type="entry name" value="Nucleic acid-binding proteins"/>
    <property type="match status" value="1"/>
</dbReference>
<dbReference type="SUPFAM" id="SSF50331">
    <property type="entry name" value="MOP-like"/>
    <property type="match status" value="1"/>
</dbReference>
<dbReference type="Proteomes" id="UP001597405">
    <property type="component" value="Unassembled WGS sequence"/>
</dbReference>
<reference evidence="3" key="1">
    <citation type="journal article" date="2019" name="Int. J. Syst. Evol. Microbiol.">
        <title>The Global Catalogue of Microorganisms (GCM) 10K type strain sequencing project: providing services to taxonomists for standard genome sequencing and annotation.</title>
        <authorList>
            <consortium name="The Broad Institute Genomics Platform"/>
            <consortium name="The Broad Institute Genome Sequencing Center for Infectious Disease"/>
            <person name="Wu L."/>
            <person name="Ma J."/>
        </authorList>
    </citation>
    <scope>NUCLEOTIDE SEQUENCE [LARGE SCALE GENOMIC DNA]</scope>
    <source>
        <strain evidence="3">CGMCC 1.16225</strain>
    </source>
</reference>
<dbReference type="Pfam" id="PF08402">
    <property type="entry name" value="TOBE_2"/>
    <property type="match status" value="1"/>
</dbReference>
<proteinExistence type="predicted"/>
<protein>
    <submittedName>
        <fullName evidence="2">TOBE domain-containing protein</fullName>
    </submittedName>
</protein>
<evidence type="ECO:0000313" key="3">
    <source>
        <dbReference type="Proteomes" id="UP001597405"/>
    </source>
</evidence>
<dbReference type="Gene3D" id="2.40.50.100">
    <property type="match status" value="1"/>
</dbReference>
<dbReference type="InterPro" id="IPR008995">
    <property type="entry name" value="Mo/tungstate-bd_C_term_dom"/>
</dbReference>
<feature type="domain" description="Transport-associated OB type 2" evidence="1">
    <location>
        <begin position="38"/>
        <end position="103"/>
    </location>
</feature>
<evidence type="ECO:0000259" key="1">
    <source>
        <dbReference type="Pfam" id="PF08402"/>
    </source>
</evidence>
<comment type="caution">
    <text evidence="2">The sequence shown here is derived from an EMBL/GenBank/DDBJ whole genome shotgun (WGS) entry which is preliminary data.</text>
</comment>
<gene>
    <name evidence="2" type="ORF">ACFSOZ_02490</name>
</gene>
<dbReference type="InterPro" id="IPR013611">
    <property type="entry name" value="Transp-assoc_OB_typ2"/>
</dbReference>
<dbReference type="RefSeq" id="WP_379093225.1">
    <property type="nucleotide sequence ID" value="NZ_JBHUGZ010000001.1"/>
</dbReference>